<feature type="compositionally biased region" description="Basic and acidic residues" evidence="7">
    <location>
        <begin position="59"/>
        <end position="68"/>
    </location>
</feature>
<dbReference type="InParanoid" id="A0A2P5HZN6"/>
<evidence type="ECO:0000256" key="1">
    <source>
        <dbReference type="ARBA" id="ARBA00022408"/>
    </source>
</evidence>
<protein>
    <recommendedName>
        <fullName evidence="1">Protein AF-9 homolog</fullName>
    </recommendedName>
</protein>
<dbReference type="GO" id="GO:0006355">
    <property type="term" value="P:regulation of DNA-templated transcription"/>
    <property type="evidence" value="ECO:0007669"/>
    <property type="project" value="InterPro"/>
</dbReference>
<evidence type="ECO:0000256" key="6">
    <source>
        <dbReference type="SAM" id="Coils"/>
    </source>
</evidence>
<dbReference type="InterPro" id="IPR038704">
    <property type="entry name" value="YEAST_sf"/>
</dbReference>
<dbReference type="GO" id="GO:0005634">
    <property type="term" value="C:nucleus"/>
    <property type="evidence" value="ECO:0007669"/>
    <property type="project" value="UniProtKB-SubCell"/>
</dbReference>
<feature type="region of interest" description="Disordered" evidence="7">
    <location>
        <begin position="254"/>
        <end position="281"/>
    </location>
</feature>
<feature type="domain" description="YEATS" evidence="8">
    <location>
        <begin position="92"/>
        <end position="249"/>
    </location>
</feature>
<dbReference type="Proteomes" id="UP000094444">
    <property type="component" value="Unassembled WGS sequence"/>
</dbReference>
<dbReference type="Gene3D" id="2.60.40.1970">
    <property type="entry name" value="YEATS domain"/>
    <property type="match status" value="1"/>
</dbReference>
<feature type="coiled-coil region" evidence="6">
    <location>
        <begin position="307"/>
        <end position="337"/>
    </location>
</feature>
<dbReference type="CDD" id="cd16908">
    <property type="entry name" value="YEATS_Yaf9_like"/>
    <property type="match status" value="1"/>
</dbReference>
<feature type="region of interest" description="Disordered" evidence="7">
    <location>
        <begin position="42"/>
        <end position="70"/>
    </location>
</feature>
<keyword evidence="3" id="KW-0804">Transcription</keyword>
<evidence type="ECO:0000256" key="4">
    <source>
        <dbReference type="ARBA" id="ARBA00023242"/>
    </source>
</evidence>
<comment type="caution">
    <text evidence="9">The sequence shown here is derived from an EMBL/GenBank/DDBJ whole genome shotgun (WGS) entry which is preliminary data.</text>
</comment>
<evidence type="ECO:0000256" key="7">
    <source>
        <dbReference type="SAM" id="MobiDB-lite"/>
    </source>
</evidence>
<dbReference type="GO" id="GO:0000785">
    <property type="term" value="C:chromatin"/>
    <property type="evidence" value="ECO:0007669"/>
    <property type="project" value="UniProtKB-ARBA"/>
</dbReference>
<dbReference type="AlphaFoldDB" id="A0A2P5HZN6"/>
<dbReference type="OrthoDB" id="16041at2759"/>
<dbReference type="InterPro" id="IPR005033">
    <property type="entry name" value="YEATS"/>
</dbReference>
<keyword evidence="2" id="KW-0805">Transcription regulation</keyword>
<feature type="compositionally biased region" description="Low complexity" evidence="7">
    <location>
        <begin position="254"/>
        <end position="264"/>
    </location>
</feature>
<evidence type="ECO:0000313" key="9">
    <source>
        <dbReference type="EMBL" id="POS75716.1"/>
    </source>
</evidence>
<evidence type="ECO:0000256" key="2">
    <source>
        <dbReference type="ARBA" id="ARBA00023015"/>
    </source>
</evidence>
<proteinExistence type="predicted"/>
<feature type="region of interest" description="Disordered" evidence="7">
    <location>
        <begin position="338"/>
        <end position="365"/>
    </location>
</feature>
<feature type="compositionally biased region" description="Basic residues" evidence="7">
    <location>
        <begin position="343"/>
        <end position="364"/>
    </location>
</feature>
<organism evidence="9 10">
    <name type="scientific">Diaporthe helianthi</name>
    <dbReference type="NCBI Taxonomy" id="158607"/>
    <lineage>
        <taxon>Eukaryota</taxon>
        <taxon>Fungi</taxon>
        <taxon>Dikarya</taxon>
        <taxon>Ascomycota</taxon>
        <taxon>Pezizomycotina</taxon>
        <taxon>Sordariomycetes</taxon>
        <taxon>Sordariomycetidae</taxon>
        <taxon>Diaporthales</taxon>
        <taxon>Diaporthaceae</taxon>
        <taxon>Diaporthe</taxon>
    </lineage>
</organism>
<dbReference type="PROSITE" id="PS51037">
    <property type="entry name" value="YEATS"/>
    <property type="match status" value="1"/>
</dbReference>
<dbReference type="EMBL" id="MAVT02000453">
    <property type="protein sequence ID" value="POS75716.1"/>
    <property type="molecule type" value="Genomic_DNA"/>
</dbReference>
<gene>
    <name evidence="9" type="ORF">DHEL01_v205893</name>
</gene>
<reference evidence="9" key="1">
    <citation type="submission" date="2017-09" db="EMBL/GenBank/DDBJ databases">
        <title>Polyketide synthases of a Diaporthe helianthi virulent isolate.</title>
        <authorList>
            <person name="Baroncelli R."/>
        </authorList>
    </citation>
    <scope>NUCLEOTIDE SEQUENCE [LARGE SCALE GENOMIC DNA]</scope>
    <source>
        <strain evidence="9">7/96</strain>
    </source>
</reference>
<dbReference type="PANTHER" id="PTHR47573:SF1">
    <property type="entry name" value="PROTEIN AF-9 HOMOLOG"/>
    <property type="match status" value="1"/>
</dbReference>
<name>A0A2P5HZN6_DIAHE</name>
<comment type="subcellular location">
    <subcellularLocation>
        <location evidence="5">Nucleus</location>
    </subcellularLocation>
</comment>
<accession>A0A2P5HZN6</accession>
<dbReference type="STRING" id="158607.A0A2P5HZN6"/>
<dbReference type="PANTHER" id="PTHR47573">
    <property type="entry name" value="PROTEIN AF-9 HOMOLOG"/>
    <property type="match status" value="1"/>
</dbReference>
<dbReference type="InterPro" id="IPR055129">
    <property type="entry name" value="YEATS_dom"/>
</dbReference>
<evidence type="ECO:0000256" key="5">
    <source>
        <dbReference type="PROSITE-ProRule" id="PRU00376"/>
    </source>
</evidence>
<evidence type="ECO:0000256" key="3">
    <source>
        <dbReference type="ARBA" id="ARBA00023163"/>
    </source>
</evidence>
<keyword evidence="6" id="KW-0175">Coiled coil</keyword>
<sequence>MPLPFMRFRPPNFELSLPRSVSVRPSLEAGTVLVTQALQLLISHPQRPPSPSPKYGDGPPRRANEKMSRHAARKSLHNLDSIMAPSNSAGKRVKGKQVYRPFIYGTTARPFDPEKNPKPAGTPEDHTHSWTVFVKGIDDVDITYWLKRVQFKLHESIPNHVRMIDGQKGEPFAVHETGWGEFEITIKMYYAPESSEKPQTLYHHLRLHAYGSETEKNAMVANGEVPAWVYEEQVFNEPYEAFYDILTSGAMPPSDPAAASAKNKPGGKGGKGAAKEAAPIPKRSEGGVLERSAMIPMHTRPGQPFSAEAEKLEVKKLRDAQAEVERLIEKIRTENRDKEVLPSHKRRKASHKRCKASHKRRKANPKASLIHQMQRFFIIQYLVPPQMSNYSRVLRQPPLDKPEAAVSQKRLDSTGTRVVRSQPKWKQPERAVNVTEYFHHAGFSKLI</sequence>
<evidence type="ECO:0000313" key="10">
    <source>
        <dbReference type="Proteomes" id="UP000094444"/>
    </source>
</evidence>
<evidence type="ECO:0000259" key="8">
    <source>
        <dbReference type="PROSITE" id="PS51037"/>
    </source>
</evidence>
<keyword evidence="4 5" id="KW-0539">Nucleus</keyword>
<feature type="region of interest" description="Disordered" evidence="7">
    <location>
        <begin position="401"/>
        <end position="423"/>
    </location>
</feature>
<dbReference type="Pfam" id="PF03366">
    <property type="entry name" value="YEATS"/>
    <property type="match status" value="1"/>
</dbReference>
<keyword evidence="10" id="KW-1185">Reference proteome</keyword>